<protein>
    <recommendedName>
        <fullName evidence="2">CCHC-type domain-containing protein</fullName>
    </recommendedName>
</protein>
<gene>
    <name evidence="3" type="ORF">Tci_003592</name>
</gene>
<dbReference type="GO" id="GO:0003676">
    <property type="term" value="F:nucleic acid binding"/>
    <property type="evidence" value="ECO:0007669"/>
    <property type="project" value="InterPro"/>
</dbReference>
<sequence length="431" mass="49975">MRIPLLYRGEYSQWVEWFMNYFEEQTDGEAMINSIKNGDQPLPRVTQVYIAETSSTEQPPLKDKSMWSEQEKRVQKIDHLARSLLIQGLPNDIYSLIDSNKTAKDLWDVLARHMLGSEYGEQSCCFNCGYSKDNCELNFKFLNNLQPEWKQYATMMRQNKNLMDINIDALYNILKQNQGDVNDAMGSKKKTVVVTSDPLALIVEKTNASRSKEKVVVSSDSEGSEANDFNELKKITTLLAKAFNRKKFYSKPTNNNLRTSSSYQVKYYNCKKEGHFSKDCKKAKVKDYKYYKTKMFLAKKNKDEQVLLAEDQAWMESSSDLDQEINENMVFMAQIEKVLSDSEASSSPADEKISEVSYYLSESESEYEFENSEYYDNSTNYGLFVNNDDDQEMFHDAIESVSENFIENHIDSQKDYDKSDVDHNDSEEKIN</sequence>
<dbReference type="GO" id="GO:0008270">
    <property type="term" value="F:zinc ion binding"/>
    <property type="evidence" value="ECO:0007669"/>
    <property type="project" value="InterPro"/>
</dbReference>
<feature type="region of interest" description="Disordered" evidence="1">
    <location>
        <begin position="405"/>
        <end position="431"/>
    </location>
</feature>
<name>A0A6L2J7H8_TANCI</name>
<dbReference type="Gene3D" id="4.10.60.10">
    <property type="entry name" value="Zinc finger, CCHC-type"/>
    <property type="match status" value="1"/>
</dbReference>
<reference evidence="3" key="1">
    <citation type="journal article" date="2019" name="Sci. Rep.">
        <title>Draft genome of Tanacetum cinerariifolium, the natural source of mosquito coil.</title>
        <authorList>
            <person name="Yamashiro T."/>
            <person name="Shiraishi A."/>
            <person name="Satake H."/>
            <person name="Nakayama K."/>
        </authorList>
    </citation>
    <scope>NUCLEOTIDE SEQUENCE</scope>
</reference>
<accession>A0A6L2J7H8</accession>
<dbReference type="EMBL" id="BKCJ010000269">
    <property type="protein sequence ID" value="GEU31614.1"/>
    <property type="molecule type" value="Genomic_DNA"/>
</dbReference>
<dbReference type="AlphaFoldDB" id="A0A6L2J7H8"/>
<evidence type="ECO:0000256" key="1">
    <source>
        <dbReference type="SAM" id="MobiDB-lite"/>
    </source>
</evidence>
<dbReference type="Pfam" id="PF00098">
    <property type="entry name" value="zf-CCHC"/>
    <property type="match status" value="1"/>
</dbReference>
<evidence type="ECO:0000313" key="3">
    <source>
        <dbReference type="EMBL" id="GEU31614.1"/>
    </source>
</evidence>
<dbReference type="Pfam" id="PF14223">
    <property type="entry name" value="Retrotran_gag_2"/>
    <property type="match status" value="1"/>
</dbReference>
<evidence type="ECO:0000259" key="2">
    <source>
        <dbReference type="Pfam" id="PF00098"/>
    </source>
</evidence>
<proteinExistence type="predicted"/>
<feature type="domain" description="CCHC-type" evidence="2">
    <location>
        <begin position="268"/>
        <end position="282"/>
    </location>
</feature>
<dbReference type="InterPro" id="IPR001878">
    <property type="entry name" value="Znf_CCHC"/>
</dbReference>
<feature type="compositionally biased region" description="Basic and acidic residues" evidence="1">
    <location>
        <begin position="406"/>
        <end position="431"/>
    </location>
</feature>
<comment type="caution">
    <text evidence="3">The sequence shown here is derived from an EMBL/GenBank/DDBJ whole genome shotgun (WGS) entry which is preliminary data.</text>
</comment>
<organism evidence="3">
    <name type="scientific">Tanacetum cinerariifolium</name>
    <name type="common">Dalmatian daisy</name>
    <name type="synonym">Chrysanthemum cinerariifolium</name>
    <dbReference type="NCBI Taxonomy" id="118510"/>
    <lineage>
        <taxon>Eukaryota</taxon>
        <taxon>Viridiplantae</taxon>
        <taxon>Streptophyta</taxon>
        <taxon>Embryophyta</taxon>
        <taxon>Tracheophyta</taxon>
        <taxon>Spermatophyta</taxon>
        <taxon>Magnoliopsida</taxon>
        <taxon>eudicotyledons</taxon>
        <taxon>Gunneridae</taxon>
        <taxon>Pentapetalae</taxon>
        <taxon>asterids</taxon>
        <taxon>campanulids</taxon>
        <taxon>Asterales</taxon>
        <taxon>Asteraceae</taxon>
        <taxon>Asteroideae</taxon>
        <taxon>Anthemideae</taxon>
        <taxon>Anthemidinae</taxon>
        <taxon>Tanacetum</taxon>
    </lineage>
</organism>